<dbReference type="SMART" id="SM00421">
    <property type="entry name" value="HTH_LUXR"/>
    <property type="match status" value="1"/>
</dbReference>
<name>A0A101KS36_RHILI</name>
<protein>
    <recommendedName>
        <fullName evidence="1">HTH luxR-type domain-containing protein</fullName>
    </recommendedName>
</protein>
<feature type="domain" description="HTH luxR-type" evidence="1">
    <location>
        <begin position="112"/>
        <end position="169"/>
    </location>
</feature>
<dbReference type="SUPFAM" id="SSF46894">
    <property type="entry name" value="C-terminal effector domain of the bipartite response regulators"/>
    <property type="match status" value="1"/>
</dbReference>
<dbReference type="EMBL" id="LPWA01000111">
    <property type="protein sequence ID" value="KUM25879.1"/>
    <property type="molecule type" value="Genomic_DNA"/>
</dbReference>
<proteinExistence type="predicted"/>
<accession>A0A101KS36</accession>
<dbReference type="GO" id="GO:0003677">
    <property type="term" value="F:DNA binding"/>
    <property type="evidence" value="ECO:0007669"/>
    <property type="project" value="InterPro"/>
</dbReference>
<organism evidence="2 3">
    <name type="scientific">Rhizobium loti</name>
    <name type="common">Mesorhizobium loti</name>
    <dbReference type="NCBI Taxonomy" id="381"/>
    <lineage>
        <taxon>Bacteria</taxon>
        <taxon>Pseudomonadati</taxon>
        <taxon>Pseudomonadota</taxon>
        <taxon>Alphaproteobacteria</taxon>
        <taxon>Hyphomicrobiales</taxon>
        <taxon>Phyllobacteriaceae</taxon>
        <taxon>Mesorhizobium</taxon>
    </lineage>
</organism>
<evidence type="ECO:0000259" key="1">
    <source>
        <dbReference type="SMART" id="SM00421"/>
    </source>
</evidence>
<evidence type="ECO:0000313" key="3">
    <source>
        <dbReference type="Proteomes" id="UP000053176"/>
    </source>
</evidence>
<dbReference type="Proteomes" id="UP000053176">
    <property type="component" value="Unassembled WGS sequence"/>
</dbReference>
<dbReference type="InterPro" id="IPR016032">
    <property type="entry name" value="Sig_transdc_resp-reg_C-effctor"/>
</dbReference>
<dbReference type="InterPro" id="IPR000792">
    <property type="entry name" value="Tscrpt_reg_LuxR_C"/>
</dbReference>
<comment type="caution">
    <text evidence="2">The sequence shown here is derived from an EMBL/GenBank/DDBJ whole genome shotgun (WGS) entry which is preliminary data.</text>
</comment>
<dbReference type="GO" id="GO:0006355">
    <property type="term" value="P:regulation of DNA-templated transcription"/>
    <property type="evidence" value="ECO:0007669"/>
    <property type="project" value="InterPro"/>
</dbReference>
<dbReference type="OrthoDB" id="7444822at2"/>
<dbReference type="InterPro" id="IPR036388">
    <property type="entry name" value="WH-like_DNA-bd_sf"/>
</dbReference>
<dbReference type="AlphaFoldDB" id="A0A101KS36"/>
<sequence length="180" mass="19274">MLDKDGKVIRVNRTAESLLGRDLQVTGGRLVSTDRIATDALYRSLRQLLCVADSAASMPPSRLPRATGHPLLAYPMRLAAVSPNALAPCQAAVVVLDPDIRPLSPEDALRCCFGLTSAEAKLARKISTGEDLKAASNKLAISYETARNHLKAIFAKTDTHRQRELIALLARVANGPLGAP</sequence>
<dbReference type="Gene3D" id="1.10.10.10">
    <property type="entry name" value="Winged helix-like DNA-binding domain superfamily/Winged helix DNA-binding domain"/>
    <property type="match status" value="1"/>
</dbReference>
<reference evidence="2 3" key="1">
    <citation type="submission" date="2015-12" db="EMBL/GenBank/DDBJ databases">
        <title>Draft genome sequence of Mesorhizobium sp. UFLA 01-765, a multitolerant efficient symbiont and plant-growth promoting strain isolated from Zn-mining soil using Leucaena leucocephala as a trap plant.</title>
        <authorList>
            <person name="Rangel W.M."/>
            <person name="Thijs S."/>
            <person name="Longatti S.M."/>
            <person name="Moreira F.M."/>
            <person name="Weyens N."/>
            <person name="Vangronsveld J."/>
            <person name="Van Hamme J.D."/>
            <person name="Bottos E.M."/>
            <person name="Rineau F."/>
        </authorList>
    </citation>
    <scope>NUCLEOTIDE SEQUENCE [LARGE SCALE GENOMIC DNA]</scope>
    <source>
        <strain evidence="2 3">UFLA 01-765</strain>
    </source>
</reference>
<evidence type="ECO:0000313" key="2">
    <source>
        <dbReference type="EMBL" id="KUM25879.1"/>
    </source>
</evidence>
<gene>
    <name evidence="2" type="ORF">AU467_23765</name>
</gene>